<feature type="region of interest" description="Disordered" evidence="5">
    <location>
        <begin position="438"/>
        <end position="473"/>
    </location>
</feature>
<evidence type="ECO:0000259" key="8">
    <source>
        <dbReference type="PROSITE" id="PS00498"/>
    </source>
</evidence>
<feature type="compositionally biased region" description="Basic and acidic residues" evidence="5">
    <location>
        <begin position="438"/>
        <end position="455"/>
    </location>
</feature>
<evidence type="ECO:0000256" key="1">
    <source>
        <dbReference type="ARBA" id="ARBA00001973"/>
    </source>
</evidence>
<evidence type="ECO:0000256" key="4">
    <source>
        <dbReference type="ARBA" id="ARBA00023033"/>
    </source>
</evidence>
<dbReference type="AlphaFoldDB" id="A0A3M2S0U8"/>
<gene>
    <name evidence="9" type="ORF">CDV36_009187</name>
</gene>
<dbReference type="InterPro" id="IPR041640">
    <property type="entry name" value="Tyrosinase_C"/>
</dbReference>
<dbReference type="PROSITE" id="PS00497">
    <property type="entry name" value="TYROSINASE_1"/>
    <property type="match status" value="1"/>
</dbReference>
<dbReference type="STRING" id="2010991.A0A3M2S0U8"/>
<evidence type="ECO:0000256" key="6">
    <source>
        <dbReference type="SAM" id="SignalP"/>
    </source>
</evidence>
<dbReference type="InterPro" id="IPR008922">
    <property type="entry name" value="Di-copper_centre_dom_sf"/>
</dbReference>
<feature type="domain" description="Tyrosinase copper-binding" evidence="8">
    <location>
        <begin position="325"/>
        <end position="336"/>
    </location>
</feature>
<dbReference type="PANTHER" id="PTHR11474:SF32">
    <property type="entry name" value="TYROSINASE"/>
    <property type="match status" value="1"/>
</dbReference>
<dbReference type="OrthoDB" id="6132182at2759"/>
<evidence type="ECO:0000256" key="3">
    <source>
        <dbReference type="ARBA" id="ARBA00023002"/>
    </source>
</evidence>
<sequence length="634" mass="71074">MRGTLLLGGLFGILTAAQSYNYGVDVQSLTRRQESSDRVVVKPLPIIRNGTIPLRPEIREIKADRYRWDLFILALSMLQYTSQDDPRSWYQIAVGIHGVPFEPWSGVESVEGGNMSGYCMHSSVLFPTWHRPYLALFEQELYEKANTIAGMFPNGTERQTYQEAARSFRMPYWDWSLEAPEGDEHFPGVFWNATISQYGPRGIQLVRNPLYSYYFHPKDEEAFIWTPLNTWDETKRAPNVNISENAPPSNNSLVNAALLSSLPEIQQRLLGLFSNSKSFNDFGTKVWSITNNASAADSIESIHDIIHINGGLKGHMTYVPVSAFDPLFILHHTMTDRLLAMWQILNPDAWMTPMPSGETTFTSIAGEMQDSTTPLTPFFATEDGTFWNSDMARATEAFGYSYADTDSSGKKGDELRDELTRKITEWYGDRGWIAALERSQHTQDPTQEKRHDKARSGHLSGIRPDVTDNAPDPPVSAVIKNGRYTDWVINARVNIEAFAGNFQVLFFIGPPPIDASQWLAARNRAAKVTFMGTRHQTGSRSMMAGSSPLTAALVKLVGAGEIPSLDPKHVVPFLEERLQFAVLGGQDTEVDAYELEGLHITINSGEMVVPEKGSLSQQGPLTCRMKYWPERSLC</sequence>
<comment type="cofactor">
    <cofactor evidence="1">
        <name>Cu(2+)</name>
        <dbReference type="ChEBI" id="CHEBI:29036"/>
    </cofactor>
</comment>
<organism evidence="9 10">
    <name type="scientific">Fusarium kuroshium</name>
    <dbReference type="NCBI Taxonomy" id="2010991"/>
    <lineage>
        <taxon>Eukaryota</taxon>
        <taxon>Fungi</taxon>
        <taxon>Dikarya</taxon>
        <taxon>Ascomycota</taxon>
        <taxon>Pezizomycotina</taxon>
        <taxon>Sordariomycetes</taxon>
        <taxon>Hypocreomycetidae</taxon>
        <taxon>Hypocreales</taxon>
        <taxon>Nectriaceae</taxon>
        <taxon>Fusarium</taxon>
        <taxon>Fusarium solani species complex</taxon>
    </lineage>
</organism>
<dbReference type="Pfam" id="PF18132">
    <property type="entry name" value="Tyrosinase_C"/>
    <property type="match status" value="1"/>
</dbReference>
<keyword evidence="4" id="KW-0503">Monooxygenase</keyword>
<dbReference type="InterPro" id="IPR002227">
    <property type="entry name" value="Tyrosinase_Cu-bd"/>
</dbReference>
<reference evidence="9 10" key="1">
    <citation type="submission" date="2017-06" db="EMBL/GenBank/DDBJ databases">
        <title>Comparative genomic analysis of Ambrosia Fusariam Clade fungi.</title>
        <authorList>
            <person name="Stajich J.E."/>
            <person name="Carrillo J."/>
            <person name="Kijimoto T."/>
            <person name="Eskalen A."/>
            <person name="O'Donnell K."/>
            <person name="Kasson M."/>
        </authorList>
    </citation>
    <scope>NUCLEOTIDE SEQUENCE [LARGE SCALE GENOMIC DNA]</scope>
    <source>
        <strain evidence="9">UCR3666</strain>
    </source>
</reference>
<dbReference type="Pfam" id="PF00264">
    <property type="entry name" value="Tyrosinase"/>
    <property type="match status" value="1"/>
</dbReference>
<dbReference type="GO" id="GO:0004497">
    <property type="term" value="F:monooxygenase activity"/>
    <property type="evidence" value="ECO:0007669"/>
    <property type="project" value="UniProtKB-KW"/>
</dbReference>
<accession>A0A3M2S0U8</accession>
<feature type="signal peptide" evidence="6">
    <location>
        <begin position="1"/>
        <end position="19"/>
    </location>
</feature>
<evidence type="ECO:0000313" key="9">
    <source>
        <dbReference type="EMBL" id="RMJ11177.1"/>
    </source>
</evidence>
<proteinExistence type="predicted"/>
<dbReference type="EMBL" id="NKUJ01000176">
    <property type="protein sequence ID" value="RMJ11177.1"/>
    <property type="molecule type" value="Genomic_DNA"/>
</dbReference>
<evidence type="ECO:0000259" key="7">
    <source>
        <dbReference type="PROSITE" id="PS00497"/>
    </source>
</evidence>
<evidence type="ECO:0000256" key="5">
    <source>
        <dbReference type="SAM" id="MobiDB-lite"/>
    </source>
</evidence>
<dbReference type="PANTHER" id="PTHR11474">
    <property type="entry name" value="TYROSINASE FAMILY MEMBER"/>
    <property type="match status" value="1"/>
</dbReference>
<dbReference type="Proteomes" id="UP000277212">
    <property type="component" value="Unassembled WGS sequence"/>
</dbReference>
<comment type="caution">
    <text evidence="9">The sequence shown here is derived from an EMBL/GenBank/DDBJ whole genome shotgun (WGS) entry which is preliminary data.</text>
</comment>
<name>A0A3M2S0U8_9HYPO</name>
<dbReference type="Gene3D" id="1.10.1280.10">
    <property type="entry name" value="Di-copper center containing domain from catechol oxidase"/>
    <property type="match status" value="1"/>
</dbReference>
<keyword evidence="10" id="KW-1185">Reference proteome</keyword>
<keyword evidence="6" id="KW-0732">Signal</keyword>
<dbReference type="SUPFAM" id="SSF48056">
    <property type="entry name" value="Di-copper centre-containing domain"/>
    <property type="match status" value="1"/>
</dbReference>
<keyword evidence="3" id="KW-0560">Oxidoreductase</keyword>
<evidence type="ECO:0000313" key="10">
    <source>
        <dbReference type="Proteomes" id="UP000277212"/>
    </source>
</evidence>
<evidence type="ECO:0000256" key="2">
    <source>
        <dbReference type="ARBA" id="ARBA00022723"/>
    </source>
</evidence>
<dbReference type="GO" id="GO:0046872">
    <property type="term" value="F:metal ion binding"/>
    <property type="evidence" value="ECO:0007669"/>
    <property type="project" value="UniProtKB-KW"/>
</dbReference>
<dbReference type="PRINTS" id="PR00092">
    <property type="entry name" value="TYROSINASE"/>
</dbReference>
<dbReference type="InterPro" id="IPR050316">
    <property type="entry name" value="Tyrosinase/Hemocyanin"/>
</dbReference>
<dbReference type="PROSITE" id="PS00498">
    <property type="entry name" value="TYROSINASE_2"/>
    <property type="match status" value="1"/>
</dbReference>
<feature type="chain" id="PRO_5018226527" description="Tyrosinase copper-binding domain-containing protein" evidence="6">
    <location>
        <begin position="20"/>
        <end position="634"/>
    </location>
</feature>
<keyword evidence="2" id="KW-0479">Metal-binding</keyword>
<feature type="domain" description="Tyrosinase copper-binding" evidence="7">
    <location>
        <begin position="121"/>
        <end position="138"/>
    </location>
</feature>
<protein>
    <recommendedName>
        <fullName evidence="7 8">Tyrosinase copper-binding domain-containing protein</fullName>
    </recommendedName>
</protein>